<dbReference type="InterPro" id="IPR007685">
    <property type="entry name" value="RelA_SpoT"/>
</dbReference>
<reference evidence="2" key="1">
    <citation type="submission" date="2022-11" db="EMBL/GenBank/DDBJ databases">
        <title>Salinimicrobium profundisediminis sp. nov., isolated from deep-sea sediment of the Mariana Trench.</title>
        <authorList>
            <person name="Fu H."/>
        </authorList>
    </citation>
    <scope>NUCLEOTIDE SEQUENCE</scope>
    <source>
        <strain evidence="2">MT39</strain>
    </source>
</reference>
<dbReference type="PANTHER" id="PTHR47837:SF1">
    <property type="entry name" value="GTP PYROPHOSPHOKINASE YJBM"/>
    <property type="match status" value="1"/>
</dbReference>
<organism evidence="2 3">
    <name type="scientific">Salinimicrobium profundisediminis</name>
    <dbReference type="NCBI Taxonomy" id="2994553"/>
    <lineage>
        <taxon>Bacteria</taxon>
        <taxon>Pseudomonadati</taxon>
        <taxon>Bacteroidota</taxon>
        <taxon>Flavobacteriia</taxon>
        <taxon>Flavobacteriales</taxon>
        <taxon>Flavobacteriaceae</taxon>
        <taxon>Salinimicrobium</taxon>
    </lineage>
</organism>
<dbReference type="PANTHER" id="PTHR47837">
    <property type="entry name" value="GTP PYROPHOSPHOKINASE YJBM"/>
    <property type="match status" value="1"/>
</dbReference>
<feature type="domain" description="RelA/SpoT" evidence="1">
    <location>
        <begin position="70"/>
        <end position="193"/>
    </location>
</feature>
<evidence type="ECO:0000259" key="1">
    <source>
        <dbReference type="SMART" id="SM00954"/>
    </source>
</evidence>
<dbReference type="EMBL" id="JAPJDA010000004">
    <property type="protein sequence ID" value="MCX2837268.1"/>
    <property type="molecule type" value="Genomic_DNA"/>
</dbReference>
<name>A0A9X3CV43_9FLAO</name>
<dbReference type="Pfam" id="PF04607">
    <property type="entry name" value="RelA_SpoT"/>
    <property type="match status" value="1"/>
</dbReference>
<proteinExistence type="predicted"/>
<sequence length="356" mass="40963">MKKRKYSNNEVKEAGKILVSPHSYSNQEILYARNILTYWRTIHAGPINTFQATLRDKIYRLGYKNVVIAQRLKRAVSIVSKLNRFSNMKLSTMQDIAGLRAIVNNVNQVRKVEKSYRESTFTHILKDEKDYIKEPAYSGYRGIHLIYQYVNPNKPESDGLRIEVQIRSKLQHTWATAVETMGTFLDYSLKSSQGPVNWLEYFSLVSAGFAILEDCPLPSQHVGRSEKDIFKDIVDESNKLRVEEKLRGFSVAADHIFAKSTNSKYNLITLNLEKRVVNVKSYSARYLEQANTDYTKIESEISDGAPLQCVLVSTNKIDSLRKAYPSYFLDTQEFLKKLNLIHAKLRRLESSKVVQS</sequence>
<dbReference type="Proteomes" id="UP001148482">
    <property type="component" value="Unassembled WGS sequence"/>
</dbReference>
<evidence type="ECO:0000313" key="2">
    <source>
        <dbReference type="EMBL" id="MCX2837268.1"/>
    </source>
</evidence>
<dbReference type="Gene3D" id="3.30.460.10">
    <property type="entry name" value="Beta Polymerase, domain 2"/>
    <property type="match status" value="1"/>
</dbReference>
<protein>
    <submittedName>
        <fullName evidence="2">RelA/SpoT domain-containing protein</fullName>
    </submittedName>
</protein>
<dbReference type="CDD" id="cd05399">
    <property type="entry name" value="NT_Rel-Spo_like"/>
    <property type="match status" value="1"/>
</dbReference>
<gene>
    <name evidence="2" type="ORF">OQ279_03815</name>
</gene>
<dbReference type="GO" id="GO:0015969">
    <property type="term" value="P:guanosine tetraphosphate metabolic process"/>
    <property type="evidence" value="ECO:0007669"/>
    <property type="project" value="InterPro"/>
</dbReference>
<keyword evidence="3" id="KW-1185">Reference proteome</keyword>
<dbReference type="SUPFAM" id="SSF81301">
    <property type="entry name" value="Nucleotidyltransferase"/>
    <property type="match status" value="1"/>
</dbReference>
<accession>A0A9X3CV43</accession>
<dbReference type="InterPro" id="IPR043519">
    <property type="entry name" value="NT_sf"/>
</dbReference>
<dbReference type="RefSeq" id="WP_266068478.1">
    <property type="nucleotide sequence ID" value="NZ_JAPJDA010000004.1"/>
</dbReference>
<dbReference type="AlphaFoldDB" id="A0A9X3CV43"/>
<comment type="caution">
    <text evidence="2">The sequence shown here is derived from an EMBL/GenBank/DDBJ whole genome shotgun (WGS) entry which is preliminary data.</text>
</comment>
<dbReference type="SMART" id="SM00954">
    <property type="entry name" value="RelA_SpoT"/>
    <property type="match status" value="1"/>
</dbReference>
<evidence type="ECO:0000313" key="3">
    <source>
        <dbReference type="Proteomes" id="UP001148482"/>
    </source>
</evidence>
<dbReference type="InterPro" id="IPR052366">
    <property type="entry name" value="GTP_Pyrophosphokinase"/>
</dbReference>